<reference evidence="1" key="1">
    <citation type="submission" date="2021-06" db="EMBL/GenBank/DDBJ databases">
        <authorList>
            <person name="Kallberg Y."/>
            <person name="Tangrot J."/>
            <person name="Rosling A."/>
        </authorList>
    </citation>
    <scope>NUCLEOTIDE SEQUENCE</scope>
    <source>
        <strain evidence="1">MA453B</strain>
    </source>
</reference>
<dbReference type="EMBL" id="CAJVPY010000153">
    <property type="protein sequence ID" value="CAG8453717.1"/>
    <property type="molecule type" value="Genomic_DNA"/>
</dbReference>
<proteinExistence type="predicted"/>
<evidence type="ECO:0000313" key="1">
    <source>
        <dbReference type="EMBL" id="CAG8453717.1"/>
    </source>
</evidence>
<accession>A0A9N8YY22</accession>
<name>A0A9N8YY22_9GLOM</name>
<gene>
    <name evidence="1" type="ORF">DERYTH_LOCUS652</name>
</gene>
<protein>
    <submittedName>
        <fullName evidence="1">12563_t:CDS:1</fullName>
    </submittedName>
</protein>
<sequence length="41" mass="4904">MSMAPFLHFRAIDYVHISFLELEFQNILIFVFSLKESVIEK</sequence>
<organism evidence="1 2">
    <name type="scientific">Dentiscutata erythropus</name>
    <dbReference type="NCBI Taxonomy" id="1348616"/>
    <lineage>
        <taxon>Eukaryota</taxon>
        <taxon>Fungi</taxon>
        <taxon>Fungi incertae sedis</taxon>
        <taxon>Mucoromycota</taxon>
        <taxon>Glomeromycotina</taxon>
        <taxon>Glomeromycetes</taxon>
        <taxon>Diversisporales</taxon>
        <taxon>Gigasporaceae</taxon>
        <taxon>Dentiscutata</taxon>
    </lineage>
</organism>
<dbReference type="AlphaFoldDB" id="A0A9N8YY22"/>
<evidence type="ECO:0000313" key="2">
    <source>
        <dbReference type="Proteomes" id="UP000789405"/>
    </source>
</evidence>
<keyword evidence="2" id="KW-1185">Reference proteome</keyword>
<dbReference type="Proteomes" id="UP000789405">
    <property type="component" value="Unassembled WGS sequence"/>
</dbReference>
<comment type="caution">
    <text evidence="1">The sequence shown here is derived from an EMBL/GenBank/DDBJ whole genome shotgun (WGS) entry which is preliminary data.</text>
</comment>